<evidence type="ECO:0000313" key="2">
    <source>
        <dbReference type="EMBL" id="KGO73996.1"/>
    </source>
</evidence>
<evidence type="ECO:0000256" key="1">
    <source>
        <dbReference type="SAM" id="SignalP"/>
    </source>
</evidence>
<dbReference type="EMBL" id="JQGA01000733">
    <property type="protein sequence ID" value="KGO73996.1"/>
    <property type="molecule type" value="Genomic_DNA"/>
</dbReference>
<dbReference type="HOGENOM" id="CLU_2740836_0_0_1"/>
<proteinExistence type="predicted"/>
<name>A0A0A2L4C3_PENIT</name>
<dbReference type="Proteomes" id="UP000030104">
    <property type="component" value="Unassembled WGS sequence"/>
</dbReference>
<keyword evidence="1" id="KW-0732">Signal</keyword>
<protein>
    <recommendedName>
        <fullName evidence="4">Secreted protein</fullName>
    </recommendedName>
</protein>
<dbReference type="AlphaFoldDB" id="A0A0A2L4C3"/>
<keyword evidence="3" id="KW-1185">Reference proteome</keyword>
<sequence>MTSSALLCSISLALIVHRSFYRVSYADHPPFDWKKSLYANSLCRTSYIYNPVSIYSIMYKPRREDPISWRQ</sequence>
<accession>A0A0A2L4C3</accession>
<feature type="chain" id="PRO_5002001933" description="Secreted protein" evidence="1">
    <location>
        <begin position="27"/>
        <end position="71"/>
    </location>
</feature>
<evidence type="ECO:0000313" key="3">
    <source>
        <dbReference type="Proteomes" id="UP000030104"/>
    </source>
</evidence>
<evidence type="ECO:0008006" key="4">
    <source>
        <dbReference type="Google" id="ProtNLM"/>
    </source>
</evidence>
<gene>
    <name evidence="2" type="ORF">PITC_062440</name>
</gene>
<reference evidence="2 3" key="1">
    <citation type="journal article" date="2015" name="Mol. Plant Microbe Interact.">
        <title>Genome, transcriptome, and functional analyses of Penicillium expansum provide new insights into secondary metabolism and pathogenicity.</title>
        <authorList>
            <person name="Ballester A.R."/>
            <person name="Marcet-Houben M."/>
            <person name="Levin E."/>
            <person name="Sela N."/>
            <person name="Selma-Lazaro C."/>
            <person name="Carmona L."/>
            <person name="Wisniewski M."/>
            <person name="Droby S."/>
            <person name="Gonzalez-Candelas L."/>
            <person name="Gabaldon T."/>
        </authorList>
    </citation>
    <scope>NUCLEOTIDE SEQUENCE [LARGE SCALE GENOMIC DNA]</scope>
    <source>
        <strain evidence="2 3">PHI-1</strain>
    </source>
</reference>
<organism evidence="2 3">
    <name type="scientific">Penicillium italicum</name>
    <name type="common">Blue mold</name>
    <dbReference type="NCBI Taxonomy" id="40296"/>
    <lineage>
        <taxon>Eukaryota</taxon>
        <taxon>Fungi</taxon>
        <taxon>Dikarya</taxon>
        <taxon>Ascomycota</taxon>
        <taxon>Pezizomycotina</taxon>
        <taxon>Eurotiomycetes</taxon>
        <taxon>Eurotiomycetidae</taxon>
        <taxon>Eurotiales</taxon>
        <taxon>Aspergillaceae</taxon>
        <taxon>Penicillium</taxon>
    </lineage>
</organism>
<feature type="signal peptide" evidence="1">
    <location>
        <begin position="1"/>
        <end position="26"/>
    </location>
</feature>
<comment type="caution">
    <text evidence="2">The sequence shown here is derived from an EMBL/GenBank/DDBJ whole genome shotgun (WGS) entry which is preliminary data.</text>
</comment>